<protein>
    <submittedName>
        <fullName evidence="2">Phytanoyl-CoA dioxygenase family protein</fullName>
    </submittedName>
</protein>
<name>A0ABZ1UHX1_9BURK</name>
<sequence>MNRFLGELAAAGFCRMPGVFSLDEIGVINAKIDALIANNSAGVVRETGSTAVRGVHGPHLEDAAFLDLACREELVDLCTSYLEDEVYIHQYKINMKQALEGRAWPWHQDFVYWREFDHIEAPRLLNIAIALGDITMLQGPMCFIPGSHKHGDLINYGSEVDAGWEKAVSADLTYQLDKSVVSRLLDNHGAEFMLAQAGDVIVFDPQLAHCSSNNMSGSDRRLMIITVNAVSNAPRKLSDRPAFLSARSFDPLRAILPAR</sequence>
<evidence type="ECO:0000313" key="2">
    <source>
        <dbReference type="EMBL" id="WUR12341.1"/>
    </source>
</evidence>
<keyword evidence="3" id="KW-1185">Reference proteome</keyword>
<dbReference type="EMBL" id="CP136508">
    <property type="protein sequence ID" value="WUR12341.1"/>
    <property type="molecule type" value="Genomic_DNA"/>
</dbReference>
<dbReference type="GO" id="GO:0051213">
    <property type="term" value="F:dioxygenase activity"/>
    <property type="evidence" value="ECO:0007669"/>
    <property type="project" value="UniProtKB-KW"/>
</dbReference>
<dbReference type="InterPro" id="IPR008775">
    <property type="entry name" value="Phytyl_CoA_dOase-like"/>
</dbReference>
<proteinExistence type="predicted"/>
<organism evidence="2 3">
    <name type="scientific">[Empedobacter] haloabium</name>
    <dbReference type="NCBI Taxonomy" id="592317"/>
    <lineage>
        <taxon>Bacteria</taxon>
        <taxon>Pseudomonadati</taxon>
        <taxon>Pseudomonadota</taxon>
        <taxon>Betaproteobacteria</taxon>
        <taxon>Burkholderiales</taxon>
        <taxon>Oxalobacteraceae</taxon>
        <taxon>Telluria group</taxon>
        <taxon>Telluria group incertae sedis</taxon>
    </lineage>
</organism>
<keyword evidence="2" id="KW-0560">Oxidoreductase</keyword>
<dbReference type="PANTHER" id="PTHR20883:SF48">
    <property type="entry name" value="ECTOINE DIOXYGENASE"/>
    <property type="match status" value="1"/>
</dbReference>
<keyword evidence="2" id="KW-0223">Dioxygenase</keyword>
<gene>
    <name evidence="2" type="ORF">E7V67_021955</name>
</gene>
<dbReference type="Proteomes" id="UP000321323">
    <property type="component" value="Chromosome"/>
</dbReference>
<comment type="cofactor">
    <cofactor evidence="1">
        <name>Fe(2+)</name>
        <dbReference type="ChEBI" id="CHEBI:29033"/>
    </cofactor>
</comment>
<dbReference type="Gene3D" id="2.60.120.620">
    <property type="entry name" value="q2cbj1_9rhob like domain"/>
    <property type="match status" value="1"/>
</dbReference>
<dbReference type="SUPFAM" id="SSF51197">
    <property type="entry name" value="Clavaminate synthase-like"/>
    <property type="match status" value="1"/>
</dbReference>
<reference evidence="2 3" key="1">
    <citation type="journal article" date="2019" name="Int. J. Syst. Evol. Microbiol.">
        <title>The Draft Whole-Genome Sequence of the Antibiotic Producer Empedobacter haloabium ATCC 31962 Provides Indications for Its Taxonomic Reclassification.</title>
        <authorList>
            <person name="Miess H."/>
            <person name="Arlt P."/>
            <person name="Apel A.K."/>
            <person name="Weber T."/>
            <person name="Nieselt K."/>
            <person name="Hanssen F."/>
            <person name="Czemmel S."/>
            <person name="Nahnsen S."/>
            <person name="Gross H."/>
        </authorList>
    </citation>
    <scope>NUCLEOTIDE SEQUENCE [LARGE SCALE GENOMIC DNA]</scope>
    <source>
        <strain evidence="2 3">ATCC 31962</strain>
    </source>
</reference>
<dbReference type="Pfam" id="PF05721">
    <property type="entry name" value="PhyH"/>
    <property type="match status" value="1"/>
</dbReference>
<accession>A0ABZ1UHX1</accession>
<evidence type="ECO:0000313" key="3">
    <source>
        <dbReference type="Proteomes" id="UP000321323"/>
    </source>
</evidence>
<evidence type="ECO:0000256" key="1">
    <source>
        <dbReference type="ARBA" id="ARBA00001954"/>
    </source>
</evidence>
<dbReference type="PANTHER" id="PTHR20883">
    <property type="entry name" value="PHYTANOYL-COA DIOXYGENASE DOMAIN CONTAINING 1"/>
    <property type="match status" value="1"/>
</dbReference>